<reference evidence="7" key="1">
    <citation type="submission" date="2020-03" db="EMBL/GenBank/DDBJ databases">
        <title>A high-quality chromosome-level genome assembly of a woody plant with both climbing and erect habits, Rhamnella rubrinervis.</title>
        <authorList>
            <person name="Lu Z."/>
            <person name="Yang Y."/>
            <person name="Zhu X."/>
            <person name="Sun Y."/>
        </authorList>
    </citation>
    <scope>NUCLEOTIDE SEQUENCE</scope>
    <source>
        <strain evidence="7">BYM</strain>
        <tissue evidence="7">Leaf</tissue>
    </source>
</reference>
<dbReference type="SUPFAM" id="SSF49870">
    <property type="entry name" value="Osmotin, thaumatin-like protein"/>
    <property type="match status" value="1"/>
</dbReference>
<keyword evidence="4 5" id="KW-1015">Disulfide bond</keyword>
<comment type="subcellular location">
    <subcellularLocation>
        <location evidence="1">Secreted</location>
    </subcellularLocation>
</comment>
<dbReference type="EMBL" id="VOIH02000006">
    <property type="protein sequence ID" value="KAF3444731.1"/>
    <property type="molecule type" value="Genomic_DNA"/>
</dbReference>
<feature type="disulfide bond" evidence="5">
    <location>
        <begin position="160"/>
        <end position="221"/>
    </location>
</feature>
<evidence type="ECO:0000256" key="6">
    <source>
        <dbReference type="SAM" id="SignalP"/>
    </source>
</evidence>
<feature type="disulfide bond" evidence="5">
    <location>
        <begin position="100"/>
        <end position="106"/>
    </location>
</feature>
<feature type="signal peptide" evidence="6">
    <location>
        <begin position="1"/>
        <end position="26"/>
    </location>
</feature>
<protein>
    <recommendedName>
        <fullName evidence="9">Thaumatin-like protein</fullName>
    </recommendedName>
</protein>
<dbReference type="OrthoDB" id="430315at2759"/>
<dbReference type="GO" id="GO:0006952">
    <property type="term" value="P:defense response"/>
    <property type="evidence" value="ECO:0007669"/>
    <property type="project" value="UniProtKB-ARBA"/>
</dbReference>
<dbReference type="GO" id="GO:0005576">
    <property type="term" value="C:extracellular region"/>
    <property type="evidence" value="ECO:0007669"/>
    <property type="project" value="UniProtKB-SubCell"/>
</dbReference>
<feature type="chain" id="PRO_5035419734" description="Thaumatin-like protein" evidence="6">
    <location>
        <begin position="27"/>
        <end position="264"/>
    </location>
</feature>
<feature type="disulfide bond" evidence="5">
    <location>
        <begin position="155"/>
        <end position="238"/>
    </location>
</feature>
<feature type="disulfide bond" evidence="5">
    <location>
        <begin position="188"/>
        <end position="197"/>
    </location>
</feature>
<dbReference type="InterPro" id="IPR001938">
    <property type="entry name" value="Thaumatin"/>
</dbReference>
<sequence>MKLSESIPALLLFLTLHSMLHGNAVAHTVTFYIHNTCPFSIWPATAPNNGQPVIADGGFYLPSGQTKRVIAPWTWNGRIWARTGCRFGSNWKSACETGDCDGRLECNGLIGKPPATLVQVSLQGDQGKPNFYDVSLVDGYNLPVSVAARHGPSKCSIGGCIKNLKSLCPNELKVFNDGGEVVACKSACLAFDLDSFCCRNEYGTPQRCKPNVYSKLFKDACPSYYSYAYDSPPPLVSCPGNEYVITFCPSTWGGENSSTSMHVE</sequence>
<accession>A0A8K0H2W9</accession>
<evidence type="ECO:0000256" key="1">
    <source>
        <dbReference type="ARBA" id="ARBA00004613"/>
    </source>
</evidence>
<evidence type="ECO:0000256" key="5">
    <source>
        <dbReference type="PIRSR" id="PIRSR002703-1"/>
    </source>
</evidence>
<organism evidence="7 8">
    <name type="scientific">Rhamnella rubrinervis</name>
    <dbReference type="NCBI Taxonomy" id="2594499"/>
    <lineage>
        <taxon>Eukaryota</taxon>
        <taxon>Viridiplantae</taxon>
        <taxon>Streptophyta</taxon>
        <taxon>Embryophyta</taxon>
        <taxon>Tracheophyta</taxon>
        <taxon>Spermatophyta</taxon>
        <taxon>Magnoliopsida</taxon>
        <taxon>eudicotyledons</taxon>
        <taxon>Gunneridae</taxon>
        <taxon>Pentapetalae</taxon>
        <taxon>rosids</taxon>
        <taxon>fabids</taxon>
        <taxon>Rosales</taxon>
        <taxon>Rhamnaceae</taxon>
        <taxon>rhamnoid group</taxon>
        <taxon>Rhamneae</taxon>
        <taxon>Rhamnella</taxon>
    </lineage>
</organism>
<evidence type="ECO:0008006" key="9">
    <source>
        <dbReference type="Google" id="ProtNLM"/>
    </source>
</evidence>
<gene>
    <name evidence="7" type="ORF">FNV43_RR14424</name>
</gene>
<feature type="disulfide bond" evidence="5">
    <location>
        <begin position="168"/>
        <end position="184"/>
    </location>
</feature>
<evidence type="ECO:0000256" key="3">
    <source>
        <dbReference type="ARBA" id="ARBA00022525"/>
    </source>
</evidence>
<evidence type="ECO:0000313" key="7">
    <source>
        <dbReference type="EMBL" id="KAF3444731.1"/>
    </source>
</evidence>
<dbReference type="FunFam" id="2.60.110.10:FF:000002">
    <property type="entry name" value="Thaumatin-like protein 1a"/>
    <property type="match status" value="1"/>
</dbReference>
<evidence type="ECO:0000256" key="4">
    <source>
        <dbReference type="ARBA" id="ARBA00023157"/>
    </source>
</evidence>
<evidence type="ECO:0000313" key="8">
    <source>
        <dbReference type="Proteomes" id="UP000796880"/>
    </source>
</evidence>
<feature type="disulfide bond" evidence="5">
    <location>
        <begin position="37"/>
        <end position="248"/>
    </location>
</feature>
<feature type="disulfide bond" evidence="5">
    <location>
        <begin position="85"/>
        <end position="95"/>
    </location>
</feature>
<keyword evidence="8" id="KW-1185">Reference proteome</keyword>
<comment type="similarity">
    <text evidence="2">Belongs to the thaumatin family.</text>
</comment>
<dbReference type="PRINTS" id="PR00347">
    <property type="entry name" value="THAUMATIN"/>
</dbReference>
<dbReference type="PIRSF" id="PIRSF002703">
    <property type="entry name" value="Thaumatin"/>
    <property type="match status" value="1"/>
</dbReference>
<dbReference type="Proteomes" id="UP000796880">
    <property type="component" value="Unassembled WGS sequence"/>
</dbReference>
<keyword evidence="6" id="KW-0732">Signal</keyword>
<evidence type="ECO:0000256" key="2">
    <source>
        <dbReference type="ARBA" id="ARBA00010607"/>
    </source>
</evidence>
<proteinExistence type="inferred from homology"/>
<comment type="caution">
    <text evidence="7">The sequence shown here is derived from an EMBL/GenBank/DDBJ whole genome shotgun (WGS) entry which is preliminary data.</text>
</comment>
<name>A0A8K0H2W9_9ROSA</name>
<feature type="disulfide bond" evidence="5">
    <location>
        <begin position="198"/>
        <end position="208"/>
    </location>
</feature>
<dbReference type="InterPro" id="IPR037176">
    <property type="entry name" value="Osmotin/thaumatin-like_sf"/>
</dbReference>
<dbReference type="Pfam" id="PF00314">
    <property type="entry name" value="Thaumatin"/>
    <property type="match status" value="1"/>
</dbReference>
<dbReference type="AlphaFoldDB" id="A0A8K0H2W9"/>
<dbReference type="PANTHER" id="PTHR31048">
    <property type="entry name" value="OS03G0233200 PROTEIN"/>
    <property type="match status" value="1"/>
</dbReference>
<dbReference type="Gene3D" id="2.60.110.10">
    <property type="entry name" value="Thaumatin"/>
    <property type="match status" value="1"/>
</dbReference>
<dbReference type="SMART" id="SM00205">
    <property type="entry name" value="THN"/>
    <property type="match status" value="1"/>
</dbReference>
<dbReference type="CDD" id="cd09218">
    <property type="entry name" value="TLP-PA"/>
    <property type="match status" value="1"/>
</dbReference>
<dbReference type="PROSITE" id="PS51367">
    <property type="entry name" value="THAUMATIN_2"/>
    <property type="match status" value="1"/>
</dbReference>
<keyword evidence="3" id="KW-0964">Secreted</keyword>